<dbReference type="Gene3D" id="3.40.50.2300">
    <property type="match status" value="2"/>
</dbReference>
<organism evidence="5 6">
    <name type="scientific">Thalassotalea psychrophila</name>
    <dbReference type="NCBI Taxonomy" id="3065647"/>
    <lineage>
        <taxon>Bacteria</taxon>
        <taxon>Pseudomonadati</taxon>
        <taxon>Pseudomonadota</taxon>
        <taxon>Gammaproteobacteria</taxon>
        <taxon>Alteromonadales</taxon>
        <taxon>Colwelliaceae</taxon>
        <taxon>Thalassotalea</taxon>
    </lineage>
</organism>
<dbReference type="InterPro" id="IPR010982">
    <property type="entry name" value="Lambda_DNA-bd_dom_sf"/>
</dbReference>
<evidence type="ECO:0000313" key="5">
    <source>
        <dbReference type="EMBL" id="WNC73068.1"/>
    </source>
</evidence>
<evidence type="ECO:0000313" key="6">
    <source>
        <dbReference type="Proteomes" id="UP001258994"/>
    </source>
</evidence>
<dbReference type="Gene3D" id="1.10.260.40">
    <property type="entry name" value="lambda repressor-like DNA-binding domains"/>
    <property type="match status" value="1"/>
</dbReference>
<evidence type="ECO:0000256" key="3">
    <source>
        <dbReference type="ARBA" id="ARBA00023163"/>
    </source>
</evidence>
<proteinExistence type="predicted"/>
<dbReference type="PANTHER" id="PTHR30146">
    <property type="entry name" value="LACI-RELATED TRANSCRIPTIONAL REPRESSOR"/>
    <property type="match status" value="1"/>
</dbReference>
<keyword evidence="6" id="KW-1185">Reference proteome</keyword>
<dbReference type="CDD" id="cd01392">
    <property type="entry name" value="HTH_LacI"/>
    <property type="match status" value="1"/>
</dbReference>
<evidence type="ECO:0000256" key="2">
    <source>
        <dbReference type="ARBA" id="ARBA00023125"/>
    </source>
</evidence>
<dbReference type="Pfam" id="PF00356">
    <property type="entry name" value="LacI"/>
    <property type="match status" value="1"/>
</dbReference>
<dbReference type="InterPro" id="IPR028082">
    <property type="entry name" value="Peripla_BP_I"/>
</dbReference>
<feature type="domain" description="HTH lacI-type" evidence="4">
    <location>
        <begin position="3"/>
        <end position="57"/>
    </location>
</feature>
<evidence type="ECO:0000259" key="4">
    <source>
        <dbReference type="PROSITE" id="PS50932"/>
    </source>
</evidence>
<protein>
    <submittedName>
        <fullName evidence="5">LacI family DNA-binding transcriptional regulator</fullName>
    </submittedName>
</protein>
<dbReference type="EMBL" id="CP134145">
    <property type="protein sequence ID" value="WNC73068.1"/>
    <property type="molecule type" value="Genomic_DNA"/>
</dbReference>
<name>A0ABY9TWD8_9GAMM</name>
<dbReference type="InterPro" id="IPR046335">
    <property type="entry name" value="LacI/GalR-like_sensor"/>
</dbReference>
<dbReference type="PRINTS" id="PR00036">
    <property type="entry name" value="HTHLACI"/>
</dbReference>
<dbReference type="CDD" id="cd01545">
    <property type="entry name" value="PBP1_SalR"/>
    <property type="match status" value="1"/>
</dbReference>
<gene>
    <name evidence="5" type="ORF">RGQ13_03535</name>
</gene>
<keyword evidence="3" id="KW-0804">Transcription</keyword>
<sequence>MKATIKDVASLAGVSVKTVSRVINNEPNVRPAMQDKVNKAVAELNFKRNPLARGLRGQNSFILTLLYSNPNPSYVLELQNGAIEQANSDGYNLQILPCDHTNENLINNIESIITHSSQDGFLLTHPLCDNEEIIALLDKNEIPFVRISPFHQEHSSPYVVSDDKQAAYEITKYLISLGHTDIAMIKGHPDFGATHKRYEGYLQAMDEMNVRVDDELIKQGQFTFESGETCARQLLTQVHKPTAIFASNDYMAAAVLKVAAQMHINIPANLSVVGYDDAPVSQQIWPSLTTVKQPIFDIAKHAVQKLIRHIKKQDFDEVQSQFKCKLVLRNSTSPKL</sequence>
<dbReference type="PROSITE" id="PS50932">
    <property type="entry name" value="HTH_LACI_2"/>
    <property type="match status" value="1"/>
</dbReference>
<reference evidence="6" key="1">
    <citation type="submission" date="2023-09" db="EMBL/GenBank/DDBJ databases">
        <authorList>
            <person name="Li S."/>
            <person name="Li X."/>
            <person name="Zhang C."/>
            <person name="Zhao Z."/>
        </authorList>
    </citation>
    <scope>NUCLEOTIDE SEQUENCE [LARGE SCALE GENOMIC DNA]</scope>
    <source>
        <strain evidence="6">SQ149</strain>
    </source>
</reference>
<keyword evidence="2 5" id="KW-0238">DNA-binding</keyword>
<dbReference type="Pfam" id="PF13377">
    <property type="entry name" value="Peripla_BP_3"/>
    <property type="match status" value="1"/>
</dbReference>
<dbReference type="SUPFAM" id="SSF47413">
    <property type="entry name" value="lambda repressor-like DNA-binding domains"/>
    <property type="match status" value="1"/>
</dbReference>
<dbReference type="InterPro" id="IPR000843">
    <property type="entry name" value="HTH_LacI"/>
</dbReference>
<dbReference type="PROSITE" id="PS00356">
    <property type="entry name" value="HTH_LACI_1"/>
    <property type="match status" value="1"/>
</dbReference>
<dbReference type="RefSeq" id="WP_348392181.1">
    <property type="nucleotide sequence ID" value="NZ_CP134145.1"/>
</dbReference>
<evidence type="ECO:0000256" key="1">
    <source>
        <dbReference type="ARBA" id="ARBA00023015"/>
    </source>
</evidence>
<dbReference type="SUPFAM" id="SSF53822">
    <property type="entry name" value="Periplasmic binding protein-like I"/>
    <property type="match status" value="1"/>
</dbReference>
<keyword evidence="1" id="KW-0805">Transcription regulation</keyword>
<dbReference type="SMART" id="SM00354">
    <property type="entry name" value="HTH_LACI"/>
    <property type="match status" value="1"/>
</dbReference>
<dbReference type="GO" id="GO:0003677">
    <property type="term" value="F:DNA binding"/>
    <property type="evidence" value="ECO:0007669"/>
    <property type="project" value="UniProtKB-KW"/>
</dbReference>
<accession>A0ABY9TWD8</accession>
<dbReference type="PANTHER" id="PTHR30146:SF153">
    <property type="entry name" value="LACTOSE OPERON REPRESSOR"/>
    <property type="match status" value="1"/>
</dbReference>
<dbReference type="Proteomes" id="UP001258994">
    <property type="component" value="Chromosome"/>
</dbReference>